<name>A0A0C3C3A1_HEBCY</name>
<gene>
    <name evidence="1" type="ORF">M413DRAFT_444208</name>
</gene>
<evidence type="ECO:0000313" key="1">
    <source>
        <dbReference type="EMBL" id="KIM43385.1"/>
    </source>
</evidence>
<accession>A0A0C3C3A1</accession>
<sequence length="60" mass="7025">MGNEQLGPFFVASFIDYHPRVLGAEAIDPLVLWSCQARAKLVRRLVHEELRCQYRIMQHD</sequence>
<proteinExistence type="predicted"/>
<dbReference type="AlphaFoldDB" id="A0A0C3C3A1"/>
<dbReference type="HOGENOM" id="CLU_2942011_0_0_1"/>
<organism evidence="1 2">
    <name type="scientific">Hebeloma cylindrosporum</name>
    <dbReference type="NCBI Taxonomy" id="76867"/>
    <lineage>
        <taxon>Eukaryota</taxon>
        <taxon>Fungi</taxon>
        <taxon>Dikarya</taxon>
        <taxon>Basidiomycota</taxon>
        <taxon>Agaricomycotina</taxon>
        <taxon>Agaricomycetes</taxon>
        <taxon>Agaricomycetidae</taxon>
        <taxon>Agaricales</taxon>
        <taxon>Agaricineae</taxon>
        <taxon>Hymenogastraceae</taxon>
        <taxon>Hebeloma</taxon>
    </lineage>
</organism>
<dbReference type="Proteomes" id="UP000053424">
    <property type="component" value="Unassembled WGS sequence"/>
</dbReference>
<protein>
    <submittedName>
        <fullName evidence="1">Uncharacterized protein</fullName>
    </submittedName>
</protein>
<reference evidence="2" key="2">
    <citation type="submission" date="2015-01" db="EMBL/GenBank/DDBJ databases">
        <title>Evolutionary Origins and Diversification of the Mycorrhizal Mutualists.</title>
        <authorList>
            <consortium name="DOE Joint Genome Institute"/>
            <consortium name="Mycorrhizal Genomics Consortium"/>
            <person name="Kohler A."/>
            <person name="Kuo A."/>
            <person name="Nagy L.G."/>
            <person name="Floudas D."/>
            <person name="Copeland A."/>
            <person name="Barry K.W."/>
            <person name="Cichocki N."/>
            <person name="Veneault-Fourrey C."/>
            <person name="LaButti K."/>
            <person name="Lindquist E.A."/>
            <person name="Lipzen A."/>
            <person name="Lundell T."/>
            <person name="Morin E."/>
            <person name="Murat C."/>
            <person name="Riley R."/>
            <person name="Ohm R."/>
            <person name="Sun H."/>
            <person name="Tunlid A."/>
            <person name="Henrissat B."/>
            <person name="Grigoriev I.V."/>
            <person name="Hibbett D.S."/>
            <person name="Martin F."/>
        </authorList>
    </citation>
    <scope>NUCLEOTIDE SEQUENCE [LARGE SCALE GENOMIC DNA]</scope>
    <source>
        <strain evidence="2">h7</strain>
    </source>
</reference>
<reference evidence="1 2" key="1">
    <citation type="submission" date="2014-04" db="EMBL/GenBank/DDBJ databases">
        <authorList>
            <consortium name="DOE Joint Genome Institute"/>
            <person name="Kuo A."/>
            <person name="Gay G."/>
            <person name="Dore J."/>
            <person name="Kohler A."/>
            <person name="Nagy L.G."/>
            <person name="Floudas D."/>
            <person name="Copeland A."/>
            <person name="Barry K.W."/>
            <person name="Cichocki N."/>
            <person name="Veneault-Fourrey C."/>
            <person name="LaButti K."/>
            <person name="Lindquist E.A."/>
            <person name="Lipzen A."/>
            <person name="Lundell T."/>
            <person name="Morin E."/>
            <person name="Murat C."/>
            <person name="Sun H."/>
            <person name="Tunlid A."/>
            <person name="Henrissat B."/>
            <person name="Grigoriev I.V."/>
            <person name="Hibbett D.S."/>
            <person name="Martin F."/>
            <person name="Nordberg H.P."/>
            <person name="Cantor M.N."/>
            <person name="Hua S.X."/>
        </authorList>
    </citation>
    <scope>NUCLEOTIDE SEQUENCE [LARGE SCALE GENOMIC DNA]</scope>
    <source>
        <strain evidence="2">h7</strain>
    </source>
</reference>
<dbReference type="EMBL" id="KN831776">
    <property type="protein sequence ID" value="KIM43385.1"/>
    <property type="molecule type" value="Genomic_DNA"/>
</dbReference>
<keyword evidence="2" id="KW-1185">Reference proteome</keyword>
<evidence type="ECO:0000313" key="2">
    <source>
        <dbReference type="Proteomes" id="UP000053424"/>
    </source>
</evidence>